<protein>
    <submittedName>
        <fullName evidence="2">Uncharacterized protein</fullName>
    </submittedName>
</protein>
<dbReference type="EMBL" id="KN042433">
    <property type="protein sequence ID" value="KFH62076.1"/>
    <property type="molecule type" value="Genomic_DNA"/>
</dbReference>
<dbReference type="AlphaFoldDB" id="A0A086TJE9"/>
<feature type="compositionally biased region" description="Polar residues" evidence="1">
    <location>
        <begin position="1"/>
        <end position="16"/>
    </location>
</feature>
<sequence>MHKSTEVNSGGQSNGNPPMDSPVDMNCNLPPTVVVNQQTVIQPFVTDHNITTTEPRSSIEFKLQGHDSVKLHHDQQSQGGPSVSGVATDKPVSVNTKLRRQMTIPHPALTSTAPSTASPAVYALASTVPFPTVNQLTMNIPNQPLIKEQVGVPFRTILRSPPGASQWDEGAVVFLDQQQQQLQELQEERAACPFEKRESIVHPTAQHDQSTEVSSKGDNVHPYFSAADFPKIHNFSRNQPQSTTESSSTESRLCLGFDKLSSESISLHRPPSHSASFFTATSNSESILVHHAVLDKNLDPSLLKKIVYEQPRALEDEATSAADGSGSVGSRSTVYEIAPPYNKGDHQATMLSGEDRVLKEGVVCQTMPLSGRQSELGSPSQKNSSPTEPCERSSVDDGQPQFPHVRVGIAPTLNLDQFESSVKLAMTDSEETVESLIETKDWSKTGLGPRSSWPAELNMLLPLLKRSASPLAIYWGDKGYLIYNDVSKVDASGRFSRGSAKV</sequence>
<evidence type="ECO:0000313" key="3">
    <source>
        <dbReference type="Proteomes" id="UP000243308"/>
    </source>
</evidence>
<evidence type="ECO:0000256" key="1">
    <source>
        <dbReference type="SAM" id="MobiDB-lite"/>
    </source>
</evidence>
<feature type="region of interest" description="Disordered" evidence="1">
    <location>
        <begin position="369"/>
        <end position="404"/>
    </location>
</feature>
<feature type="compositionally biased region" description="Polar residues" evidence="1">
    <location>
        <begin position="369"/>
        <end position="387"/>
    </location>
</feature>
<reference evidence="2 3" key="1">
    <citation type="submission" date="2011-02" db="EMBL/GenBank/DDBJ databases">
        <title>The Genome Sequence of Mortierella verticillata NRRL 6337.</title>
        <authorList>
            <consortium name="The Broad Institute Genome Sequencing Platform"/>
            <person name="Russ C."/>
            <person name="Cuomo C."/>
            <person name="Burger G."/>
            <person name="Gray M.W."/>
            <person name="Holland P.W.H."/>
            <person name="King N."/>
            <person name="Lang F.B.F."/>
            <person name="Roger A.J."/>
            <person name="Ruiz-Trillo I."/>
            <person name="Young S.K."/>
            <person name="Zeng Q."/>
            <person name="Gargeya S."/>
            <person name="Alvarado L."/>
            <person name="Berlin A."/>
            <person name="Chapman S.B."/>
            <person name="Chen Z."/>
            <person name="Freedman E."/>
            <person name="Gellesch M."/>
            <person name="Goldberg J."/>
            <person name="Griggs A."/>
            <person name="Gujja S."/>
            <person name="Heilman E."/>
            <person name="Heiman D."/>
            <person name="Howarth C."/>
            <person name="Mehta T."/>
            <person name="Neiman D."/>
            <person name="Pearson M."/>
            <person name="Roberts A."/>
            <person name="Saif S."/>
            <person name="Shea T."/>
            <person name="Shenoy N."/>
            <person name="Sisk P."/>
            <person name="Stolte C."/>
            <person name="Sykes S."/>
            <person name="White J."/>
            <person name="Yandava C."/>
            <person name="Haas B."/>
            <person name="Nusbaum C."/>
            <person name="Birren B."/>
        </authorList>
    </citation>
    <scope>NUCLEOTIDE SEQUENCE [LARGE SCALE GENOMIC DNA]</scope>
    <source>
        <strain evidence="2 3">NRRL 6337</strain>
    </source>
</reference>
<keyword evidence="3" id="KW-1185">Reference proteome</keyword>
<evidence type="ECO:0000313" key="2">
    <source>
        <dbReference type="EMBL" id="KFH62076.1"/>
    </source>
</evidence>
<feature type="region of interest" description="Disordered" evidence="1">
    <location>
        <begin position="1"/>
        <end position="24"/>
    </location>
</feature>
<dbReference type="Proteomes" id="UP000243308">
    <property type="component" value="Unassembled WGS sequence"/>
</dbReference>
<accession>A0A086TJE9</accession>
<gene>
    <name evidence="2" type="ORF">MVEG_11715</name>
</gene>
<proteinExistence type="predicted"/>
<organism evidence="2 3">
    <name type="scientific">Podila verticillata NRRL 6337</name>
    <dbReference type="NCBI Taxonomy" id="1069443"/>
    <lineage>
        <taxon>Eukaryota</taxon>
        <taxon>Fungi</taxon>
        <taxon>Fungi incertae sedis</taxon>
        <taxon>Mucoromycota</taxon>
        <taxon>Mortierellomycotina</taxon>
        <taxon>Mortierellomycetes</taxon>
        <taxon>Mortierellales</taxon>
        <taxon>Mortierellaceae</taxon>
        <taxon>Podila</taxon>
    </lineage>
</organism>
<name>A0A086TJE9_9FUNG</name>
<feature type="region of interest" description="Disordered" evidence="1">
    <location>
        <begin position="70"/>
        <end position="89"/>
    </location>
</feature>
<dbReference type="OrthoDB" id="2446250at2759"/>